<feature type="coiled-coil region" evidence="16">
    <location>
        <begin position="1491"/>
        <end position="1518"/>
    </location>
</feature>
<feature type="coiled-coil region" evidence="16">
    <location>
        <begin position="114"/>
        <end position="155"/>
    </location>
</feature>
<feature type="region of interest" description="Disordered" evidence="17">
    <location>
        <begin position="383"/>
        <end position="413"/>
    </location>
</feature>
<gene>
    <name evidence="20" type="ORF">AAFF_G00153430</name>
</gene>
<feature type="region of interest" description="Disordered" evidence="17">
    <location>
        <begin position="428"/>
        <end position="460"/>
    </location>
</feature>
<evidence type="ECO:0000256" key="4">
    <source>
        <dbReference type="ARBA" id="ARBA00022490"/>
    </source>
</evidence>
<dbReference type="GO" id="GO:0003779">
    <property type="term" value="F:actin binding"/>
    <property type="evidence" value="ECO:0007669"/>
    <property type="project" value="UniProtKB-KW"/>
</dbReference>
<feature type="coiled-coil region" evidence="16">
    <location>
        <begin position="5511"/>
        <end position="5538"/>
    </location>
</feature>
<evidence type="ECO:0000256" key="11">
    <source>
        <dbReference type="ARBA" id="ARBA00023157"/>
    </source>
</evidence>
<feature type="coiled-coil region" evidence="16">
    <location>
        <begin position="1391"/>
        <end position="1418"/>
    </location>
</feature>
<feature type="coiled-coil region" evidence="16">
    <location>
        <begin position="3986"/>
        <end position="4013"/>
    </location>
</feature>
<feature type="compositionally biased region" description="Low complexity" evidence="17">
    <location>
        <begin position="3235"/>
        <end position="3251"/>
    </location>
</feature>
<evidence type="ECO:0000256" key="14">
    <source>
        <dbReference type="ARBA" id="ARBA00023242"/>
    </source>
</evidence>
<evidence type="ECO:0000256" key="7">
    <source>
        <dbReference type="ARBA" id="ARBA00022737"/>
    </source>
</evidence>
<feature type="compositionally biased region" description="Polar residues" evidence="17">
    <location>
        <begin position="813"/>
        <end position="823"/>
    </location>
</feature>
<evidence type="ECO:0000256" key="3">
    <source>
        <dbReference type="ARBA" id="ARBA00008619"/>
    </source>
</evidence>
<keyword evidence="14" id="KW-0539">Nucleus</keyword>
<keyword evidence="9 16" id="KW-0175">Coiled coil</keyword>
<feature type="region of interest" description="Disordered" evidence="17">
    <location>
        <begin position="2580"/>
        <end position="2638"/>
    </location>
</feature>
<dbReference type="Gene3D" id="1.20.58.60">
    <property type="match status" value="10"/>
</dbReference>
<evidence type="ECO:0000256" key="1">
    <source>
        <dbReference type="ARBA" id="ARBA00004245"/>
    </source>
</evidence>
<comment type="subcellular location">
    <subcellularLocation>
        <location evidence="1">Cytoplasm</location>
        <location evidence="1">Cytoskeleton</location>
    </subcellularLocation>
    <subcellularLocation>
        <location evidence="2">Nucleus outer membrane</location>
        <topology evidence="2">Single-pass type IV membrane protein</topology>
        <orientation evidence="2">Cytoplasmic side</orientation>
    </subcellularLocation>
</comment>
<feature type="compositionally biased region" description="Low complexity" evidence="17">
    <location>
        <begin position="5617"/>
        <end position="5627"/>
    </location>
</feature>
<evidence type="ECO:0000313" key="20">
    <source>
        <dbReference type="EMBL" id="KAJ8411705.1"/>
    </source>
</evidence>
<feature type="compositionally biased region" description="Polar residues" evidence="17">
    <location>
        <begin position="2983"/>
        <end position="3031"/>
    </location>
</feature>
<protein>
    <recommendedName>
        <fullName evidence="19">KASH domain-containing protein</fullName>
    </recommendedName>
</protein>
<feature type="compositionally biased region" description="Polar residues" evidence="17">
    <location>
        <begin position="2887"/>
        <end position="2923"/>
    </location>
</feature>
<reference evidence="20" key="1">
    <citation type="journal article" date="2023" name="Science">
        <title>Genome structures resolve the early diversification of teleost fishes.</title>
        <authorList>
            <person name="Parey E."/>
            <person name="Louis A."/>
            <person name="Montfort J."/>
            <person name="Bouchez O."/>
            <person name="Roques C."/>
            <person name="Iampietro C."/>
            <person name="Lluch J."/>
            <person name="Castinel A."/>
            <person name="Donnadieu C."/>
            <person name="Desvignes T."/>
            <person name="Floi Bucao C."/>
            <person name="Jouanno E."/>
            <person name="Wen M."/>
            <person name="Mejri S."/>
            <person name="Dirks R."/>
            <person name="Jansen H."/>
            <person name="Henkel C."/>
            <person name="Chen W.J."/>
            <person name="Zahm M."/>
            <person name="Cabau C."/>
            <person name="Klopp C."/>
            <person name="Thompson A.W."/>
            <person name="Robinson-Rechavi M."/>
            <person name="Braasch I."/>
            <person name="Lecointre G."/>
            <person name="Bobe J."/>
            <person name="Postlethwait J.H."/>
            <person name="Berthelot C."/>
            <person name="Roest Crollius H."/>
            <person name="Guiguen Y."/>
        </authorList>
    </citation>
    <scope>NUCLEOTIDE SEQUENCE</scope>
    <source>
        <strain evidence="20">NC1722</strain>
    </source>
</reference>
<sequence>MCGCANSAQEACQSLEEGIQMERHCDQLVEQHSAALDWLQEQVQGLGPLPSDRAGLQSIVNTLKALLQTSDREEREMRELDAVKASLLGLCTASGQASLELEVSRMQGRRARSEAEARDRLREGEARLRGLEGRVQRLRDEARALQRDLRRLGQGMSYSKQRADIGHLQGQWNALKSCERPLEELAVRVQDLQRAQGKEAAEEALPADVMSTVAAVTEEHNRLRAQLSEGLGSCAEDTERSLRESLQAVQQWNGSAHAQLSTGSSHTAQAELEEGERLRHVLQEAQSHDHFLKDSVGLERMDRLDKDISAALRDSNAHISNFTQSLQDIAEKKKQAVNGRAFEVSTSSAEQQLKLSLMDIQMWIEGVSSTALQSGVIPRDTKEELLRQQEASPSSWPTETSGVSKTPHVSKMQIDRQHAKTKLCSETPHAEKLAGSQPDDWKKHDSAAETGMQQSEPQRADIQHTEFVFFEKTDTETQHTGIQPTENVVRLIPDSDIQQIQVPGTDTQHVGPLLRDSTEYRNTGNTNALSSELQRTEPPQHKSTETAVMDQRGSDIQDTKISETNRYYAATIPSKKQDGDLSYSRMIETEKKNDEREHWDSSDTQHAKRESNKVAMAILDTDILHIQTPEEWESKSSDSQRIMSSGTGGFDTTWTPLAEEADAKRQPSDTTEHGDTWSGYTVKHTLSLPSGTAPCKTAQDTMVQPGETQPSDVIQLSETLETLKREEPHSEQIRIKSQPGQHKANKLIQDQTTLSELAETLRDIVIEHRESSTDSQKKQRRYLVLDLPDAQEVIAEKSGALLIEGQDPVDQPKGQQTELTKPTQLEKAESRNIIHTDTTQLEREQSERVIPKELNPRDRTTEFRESQIVEGTVPVHTQAKGSALKQAKVPEPERQHGETPKAVHPETREAAAQDNGEVKEEVENERPPHISTAQAEPELCSSETAIELTEDRESRNLESLKSPQQSKEDGLMKLPTHQKVPEDKASEAGDMRRSEKPLPLELPHGLTMQETFTEIQQLVETGPNSFVIGAMALGGAAGDLDTSHRDLETRLSHVVLRILSCRNRPAQLNTTAMTQQVEEAEDCRQCTQEHVAKFSRMCEDLARDSETAQHMEGQWSAALWDASAAVHAKEAQFQLVTQYHRQTLAAKATLEKLTAKLEALRTVPVESSSHEAEKLRAVLRDLGQERTVIGELLQTYSKLSPHLSQADSVMAHIQLEHLQDEWRALERAVEKMLHHVSVHIQETRGLFQEAQELHSQLETLQKSVGPPQPSAERWDSKRAGQLMVLGSSLTAANQHYLHLQQQTSDALSQTSQGGKERKDIEQALQSVKEQLENLQGQISLQSPSSSNATLGKIMKVMQDAFTWAKQTESDIEAKKKVALLPEGVHSQIKGLKKLQSEISAKQSQLESLLEEVKELEPELDKQDLPMVHSSLKTLQGLSKSTAEKLAQALHEMESGLQAREKMSEQIVDVDSWVVAHVHKETIREPNRKGSTADLERKLRQLKETLKEADKQAAVTEALLMRSRDISPELSIAENRLLNDKLIYLQEDIKSIISHERTNCRELEELLQAQDSSLKKLDKVEKCLRQISVDLNKFRFPITNDTLCEAEPVKHMILEQKCQVDQLRHCKKEKRRELLCAIAEMQNKVSALGQKAEQHKRYLSCRQHMEDLKENVEKQVLKIKDEGIGKEERFKNCQALLIQFPLIKSVCQGAVVELENISTDLLPSQMSSERHRLRQAMDSFSTWEMTVHNDTKILEWVLQKRLDYPTEHKAMVEFLTQANRELEQPSPVGLEEQAIDRELLKCVTLQKNVESRTRVLEALQHRNGARPKEWEQNNADLADLRRKTLKGCEMRMESLTQVQGMLRDYSTAVRRAVRFLQEVETRLLLPLDCVESCPEELQHTQQALVSLDEESQSYITQIQALVPQHPCVSSYQAEQLHNTVLSQLLVRVSTLQAQAQVRTETLQRCAKKQSVYRKCHKEISQRLKIVEATLSDCITLNATSYKACLDQQEKLKALVWEVDSLAGSLEELREWCPERGCSGSREEAVSALWRVWARLQCCAHYLKARSDQRGAEWRDITKSVERATIVLDQLQDELPDCSREKASLEELQDLLVYTEQYQDRLDCEHRALTALELRVARLLGIPAHQEQSPPIPLCQELQTMQDRYKNLKEKSMLGRQVVQSEVQERERVKEEIGGVKEWLVAAVSLLSVMEDLPSTQDLQEVQTQLVSQKAVLQGIMDSLRMKYSDMYTLVPVEIDGPLQEVTRSLQEVEEKMGEAVEKSGPLCRLGGRVEEIRAGLQSVVTLLEQRSPTAAEAESRQKHIWDELDLWHSRMAALEVEVHDIAEEHPEEAHILTDKLMEPLQLYQQVAKQAEQRTTFLSRINICIQEHDEMINSSNSWLSEAQVWLTEPCTYTTAKCLSSHASALQMVLDDSAQMRRTLQGFVVVLQEVCSVCNMSALEEQLAQADQRVANMQQSIAGQLSQFQHAAAEVDAIETEVEKMEKNLNKFRDILSSHDSTPLSPEEHHRNMQMILGDIEMMKRIMAEIENCKPGLGLPEESEETLTVFKKAEHLQQQVQALEQRIKEQSPTLKPAVGQSVEMGEPSTSPSEEVPVPSTSPSEEVPVPSTSPSEEVTVPPTSPSVIVPRATLSIPGEFQTVDLGELPTSPSEEVVVPSPTLSIPGELQENDTEEGHIRIVHVEEDVLRKSGASLMTVEESSPAQRQTWVSERDKQQEHLRGNAWNTSLSEEEEDSGSSRSSSSETLTGSVPEDPDEIFIGESQAEVSAGTVERSLGKDEVFEANPESPAEDVASLSLSDEGSTTEALSKPVATVTTQALPQSMELLGQSGLAWRGEDSQPEWLKTQSQDTRSTHRPSGDTPTAHTLKVASEHYTFSQVTTGAPETQNTDTQLPKQHTLSASRYTGTLANDTHDSKPMPSDPEMATKENLPAPEEDLGLQETPCIESPPAASHGTEGQPSEEDRKHRVPTLTQHKSTSTDQTRQIPPQTAEGCNQPSLSTETPTAPQNTVRTHTQSQDTLRLSQEDADSMSPAALWASGEPCPEQGVLHACRERAAQLEVWLERARQSLATPVLAAAMQDSVEQQLLNCQEMFLEIEQKVASLSALGQQEGTTGAHQEAEALSSKLELLKTSLVTFQHVLQERQSAEQEIVQQGERPLESVLKRRASVHEMLTSSKSKLIRQSSLQQQRELEHELSEQRDLTKAIVRHSSRTRLHSLPQDNQPQTPTSPPAVASAVPADGEEGAVSEEKWTYLHTRLAAKLQALELSTQQGPPEVTGTVVAGVDRVTVGDPGTHTLQEMQSLAMRLRELGQRAATSQTQADSAEDSSLPLEEDLYQVLCGVDLSLCSVTDLLLAPCGTSREDTQLHLLQLESLSAELVKLGSELSSQESEVCCALGSVVPAVSPCLDHLQSRLSIVQTALSSRQVQLRAELDLTDQCEATTQLQLEVLLQESQVSVLRERVDGQSLPTALMEEVNKLEDVLDSAWSSLRERRGELRESLDLQQKYEGLLQGLANLAELGQDRLQRSQGLEAHSRAELQDHLSRHKSYFRRLGSHLAELQHFSSRVPDSALRRQEGVWEQLEQDVSALQQQALAHGTQMQITLQTWTQWEESCSMLGRLLQDVESRLPSVGLVEETEERLRDRLSIYQRMKGVLEESGARLCLVLEQGRGLQAGGRRREVAAAVRELGARWLAVQRRVEQESLRMERLRRIWNRFRRDSVKLSEWMGGARERLQAWRQHSVTVPQELEHVRTHLAQFLVFNKEVEARSVLKASVISTGTQLLQLKDTDTAALQTQLTQLEQCWAEVLSALPTVQERLHQLLMERLPSRDAIAELNTWIREMEAMLEEGSERLPTHRASSAASLTQQLQLYKEFKLEMTCRHLTVDFVNQSVLQISSPDIQTKRYERTHFAEELGTLNERWLHLQRALSSQTRYMEQLLHTCADRENKLQHLRHWVMGQRERMQLVERPVSRSSAEKALKECAETEEKLKLKLSELQSLRDIRLSEDVGCGQGLDCDFIKQTDAVHQAFAALSQQMVGLKLGLQQVLEHWGQFDSRLNEAVLNTAKVHNILEQGRIPQLSLHALQSHVNQLQLLQDKVERGETLWDALSGTLSTLRDIVSPAAALLLSEQVEGERTRWRVVNQELTDVLLKAQGLLQLWQGYSRLFDSLSQHLKRHKDESRDLLSTELCQDSTVELIHSRMEAVNGLQESTGDLQNRVDEVLEASRNLIGQMEPGAAVFIQSESRLLARSVLQLGGALAGRQEELKEELEQLQELSSSLESLEKHLKDCESRLTGDLDPGHGDLPKTDLLVLSALSPDLGVLNELSYRLTLSDPVSRRLQTLNRQWTLASARALERCSELQAEVLRQQSFELKCESWMGFLQSMEDSLAVDVAGSYFGLREQLRIHQRFQVEVSIGHQILHSVINEALRLLERGEVEDRSDFILKLSQLKEQWQGVVRRAQQRRALVEGLVRHWQLYTRSQRKLRRLLTDAHALLPPSGPVHCSLTQLHSSLEDIKHMELLFHRHQSCYIQTLEVGRQLFSMGDIQTQAQLQTELGALQEDWEHSHSLLGKRRALTCTIIQTWERCEARLADSGRRLDEMKARLKQLLPEQPAELQTAERLTKEAEDSLEDWAQSLTELATMKTDLSQYIIADDVVLLQEQVEHLHCQWEELCLKVSLRKQEIADRLNAWIIFNEKNKELCEWLTQMENKVAHNADLSIEEMVEKLKKDCMEEINLFSENKTHLKQLGEQLITASNKTKETEINDKLKDINDRWQHLFDHIEARVRKLKETLVTVQQLDKNMSNLRTWLSRIEAELAKPVVYSVCHNDEIQRKLAEQQDLQRDIEQHTEGVASVLTLCDVLLHDADACGSDMENDSIQQTTRSLDRRWRNICAMSMERRMRIEETWRLWCKFLDDYSRFEDWLKTAERTAANPNSADVLYTIAKEELKKFEAFQRQVHERLTQLELVNKQYRRLARENRTDAASRLKVMVHEGNQRWDNLQKRVAAILRRLKHFTSQREEFEGTREAILVWLTEMDLQLTNVEHFSESDIDDKMRQLNGFQQEITLNTNKIDQLIVFGENLIQKCAPLDAVLIEDELEELHSYCQEVFGRVARFHHRLTSRRPVLEEERDLSDRDTDLEDSVELVGSSWQEEKEEGAPGDSPSGRAMCHLLAPPLERSGRETPVSVDSIPLEWDHTVDVGGSSSHEDDEEATFYSALSDVEITESPESFVKATAKALRAASAKSGTEPPSWHSPEPQDRKRMHRDIICGLGSSPTHTSTPYQQGYAKLMNECSGSIDNVKRVKLILNDDELPEEQGLTGLNTADKQSGVIERWELLQAKALSDELRVRHNLQQWQQLNSDLGDITAWLGRALPELDRLKRVQPPTSVRDMEGNIKKLKDMQKIFDSYKAVMISVNLSGRDFRQGDSAEARELQADMHNMNQSWEKACTVLDSWKAQLHGTLMKCQEFHETLHSLLLWLAHAESRRFAVNIHDASVEPSVLREHRATLRGLEKELLERQQQVSSLQAISSQLLLEAVGEDSTEAKEKVHVISNKLRLLLRQVAHDLQALQGRLDSCSPIGAMVEVDYGGLGPSSAQGSVTKEVTGERSPGVRPPGSRRGVKRDSSPPRSFFYRVLRAAVPLHLLFLLLLVLACLVPLSEEDYSCALSNNFARSFYPMLHYTNGPPPT</sequence>
<evidence type="ECO:0000256" key="9">
    <source>
        <dbReference type="ARBA" id="ARBA00023054"/>
    </source>
</evidence>
<feature type="region of interest" description="Disordered" evidence="17">
    <location>
        <begin position="5604"/>
        <end position="5635"/>
    </location>
</feature>
<keyword evidence="12" id="KW-0009">Actin-binding</keyword>
<organism evidence="20 21">
    <name type="scientific">Aldrovandia affinis</name>
    <dbReference type="NCBI Taxonomy" id="143900"/>
    <lineage>
        <taxon>Eukaryota</taxon>
        <taxon>Metazoa</taxon>
        <taxon>Chordata</taxon>
        <taxon>Craniata</taxon>
        <taxon>Vertebrata</taxon>
        <taxon>Euteleostomi</taxon>
        <taxon>Actinopterygii</taxon>
        <taxon>Neopterygii</taxon>
        <taxon>Teleostei</taxon>
        <taxon>Notacanthiformes</taxon>
        <taxon>Halosauridae</taxon>
        <taxon>Aldrovandia</taxon>
    </lineage>
</organism>
<evidence type="ECO:0000256" key="5">
    <source>
        <dbReference type="ARBA" id="ARBA00022553"/>
    </source>
</evidence>
<evidence type="ECO:0000259" key="19">
    <source>
        <dbReference type="PROSITE" id="PS51049"/>
    </source>
</evidence>
<evidence type="ECO:0000256" key="18">
    <source>
        <dbReference type="SAM" id="Phobius"/>
    </source>
</evidence>
<evidence type="ECO:0000313" key="21">
    <source>
        <dbReference type="Proteomes" id="UP001221898"/>
    </source>
</evidence>
<feature type="region of interest" description="Disordered" evidence="17">
    <location>
        <begin position="5136"/>
        <end position="5176"/>
    </location>
</feature>
<dbReference type="Pfam" id="PF00435">
    <property type="entry name" value="Spectrin"/>
    <property type="match status" value="5"/>
</dbReference>
<comment type="caution">
    <text evidence="20">The sequence shown here is derived from an EMBL/GenBank/DDBJ whole genome shotgun (WGS) entry which is preliminary data.</text>
</comment>
<dbReference type="CDD" id="cd00176">
    <property type="entry name" value="SPEC"/>
    <property type="match status" value="5"/>
</dbReference>
<dbReference type="GO" id="GO:0005856">
    <property type="term" value="C:cytoskeleton"/>
    <property type="evidence" value="ECO:0007669"/>
    <property type="project" value="UniProtKB-SubCell"/>
</dbReference>
<evidence type="ECO:0000256" key="16">
    <source>
        <dbReference type="SAM" id="Coils"/>
    </source>
</evidence>
<dbReference type="FunFam" id="1.20.58.60:FF:000041">
    <property type="entry name" value="Nesprin-1 isoform 1"/>
    <property type="match status" value="1"/>
</dbReference>
<feature type="compositionally biased region" description="Polar residues" evidence="17">
    <location>
        <begin position="389"/>
        <end position="404"/>
    </location>
</feature>
<feature type="compositionally biased region" description="Polar residues" evidence="17">
    <location>
        <begin position="2809"/>
        <end position="2820"/>
    </location>
</feature>
<evidence type="ECO:0000256" key="13">
    <source>
        <dbReference type="ARBA" id="ARBA00023212"/>
    </source>
</evidence>
<comment type="similarity">
    <text evidence="3">Belongs to the nesprin family.</text>
</comment>
<feature type="compositionally biased region" description="Polar residues" evidence="17">
    <location>
        <begin position="2712"/>
        <end position="2723"/>
    </location>
</feature>
<keyword evidence="5" id="KW-0597">Phosphoprotein</keyword>
<feature type="topological domain" description="Cytoplasmic" evidence="15">
    <location>
        <begin position="1"/>
        <end position="5646"/>
    </location>
</feature>
<feature type="topological domain" description="Perinuclear space" evidence="15">
    <location>
        <begin position="5668"/>
        <end position="5697"/>
    </location>
</feature>
<keyword evidence="21" id="KW-1185">Reference proteome</keyword>
<evidence type="ECO:0000256" key="10">
    <source>
        <dbReference type="ARBA" id="ARBA00023136"/>
    </source>
</evidence>
<dbReference type="EMBL" id="JAINUG010000021">
    <property type="protein sequence ID" value="KAJ8411705.1"/>
    <property type="molecule type" value="Genomic_DNA"/>
</dbReference>
<name>A0AAD7WWL0_9TELE</name>
<proteinExistence type="inferred from homology"/>
<dbReference type="Pfam" id="PF10541">
    <property type="entry name" value="KASH"/>
    <property type="match status" value="1"/>
</dbReference>
<evidence type="ECO:0000256" key="12">
    <source>
        <dbReference type="ARBA" id="ARBA00023203"/>
    </source>
</evidence>
<keyword evidence="4" id="KW-0963">Cytoplasm</keyword>
<feature type="transmembrane region" description="Helical" evidence="18">
    <location>
        <begin position="5640"/>
        <end position="5667"/>
    </location>
</feature>
<dbReference type="FunFam" id="1.20.58.60:FF:000126">
    <property type="entry name" value="Spectrin repeat containing, nuclear envelope 1a"/>
    <property type="match status" value="1"/>
</dbReference>
<feature type="compositionally biased region" description="Basic and acidic residues" evidence="17">
    <location>
        <begin position="5136"/>
        <end position="5146"/>
    </location>
</feature>
<dbReference type="SMART" id="SM00150">
    <property type="entry name" value="SPEC"/>
    <property type="match status" value="12"/>
</dbReference>
<dbReference type="PANTHER" id="PTHR14514">
    <property type="entry name" value="PKA ANCHORING PROTEIN"/>
    <property type="match status" value="1"/>
</dbReference>
<feature type="region of interest" description="Disordered" evidence="17">
    <location>
        <begin position="630"/>
        <end position="654"/>
    </location>
</feature>
<feature type="compositionally biased region" description="Low complexity" evidence="17">
    <location>
        <begin position="2599"/>
        <end position="2638"/>
    </location>
</feature>
<feature type="compositionally biased region" description="Basic and acidic residues" evidence="17">
    <location>
        <begin position="979"/>
        <end position="998"/>
    </location>
</feature>
<feature type="coiled-coil region" evidence="16">
    <location>
        <begin position="56"/>
        <end position="83"/>
    </location>
</feature>
<keyword evidence="7" id="KW-0677">Repeat</keyword>
<keyword evidence="8 18" id="KW-1133">Transmembrane helix</keyword>
<feature type="region of interest" description="Disordered" evidence="17">
    <location>
        <begin position="2841"/>
        <end position="3031"/>
    </location>
</feature>
<keyword evidence="6 15" id="KW-0812">Transmembrane</keyword>
<dbReference type="PROSITE" id="PS51049">
    <property type="entry name" value="KASH"/>
    <property type="match status" value="1"/>
</dbReference>
<feature type="region of interest" description="Disordered" evidence="17">
    <location>
        <begin position="2707"/>
        <end position="2825"/>
    </location>
</feature>
<feature type="compositionally biased region" description="Basic and acidic residues" evidence="17">
    <location>
        <begin position="534"/>
        <end position="544"/>
    </location>
</feature>
<dbReference type="SUPFAM" id="SSF46966">
    <property type="entry name" value="Spectrin repeat"/>
    <property type="match status" value="12"/>
</dbReference>
<dbReference type="FunFam" id="1.20.58.60:FF:000112">
    <property type="entry name" value="nesprin-1 isoform X4"/>
    <property type="match status" value="1"/>
</dbReference>
<evidence type="ECO:0000256" key="17">
    <source>
        <dbReference type="SAM" id="MobiDB-lite"/>
    </source>
</evidence>
<keyword evidence="13" id="KW-0206">Cytoskeleton</keyword>
<dbReference type="FunFam" id="1.20.58.60:FF:000073">
    <property type="entry name" value="Nesprin-1 isoform 1"/>
    <property type="match status" value="1"/>
</dbReference>
<feature type="coiled-coil region" evidence="16">
    <location>
        <begin position="4269"/>
        <end position="4303"/>
    </location>
</feature>
<feature type="compositionally biased region" description="Basic and acidic residues" evidence="17">
    <location>
        <begin position="888"/>
        <end position="928"/>
    </location>
</feature>
<accession>A0AAD7WWL0</accession>
<dbReference type="InterPro" id="IPR012315">
    <property type="entry name" value="KASH"/>
</dbReference>
<dbReference type="PANTHER" id="PTHR14514:SF4">
    <property type="entry name" value="NESPRIN-2"/>
    <property type="match status" value="1"/>
</dbReference>
<feature type="region of interest" description="Disordered" evidence="17">
    <location>
        <begin position="504"/>
        <end position="552"/>
    </location>
</feature>
<dbReference type="FunFam" id="1.20.58.60:FF:000115">
    <property type="entry name" value="nesprin-2 isoform X2"/>
    <property type="match status" value="1"/>
</dbReference>
<feature type="compositionally biased region" description="Low complexity" evidence="17">
    <location>
        <begin position="2751"/>
        <end position="2763"/>
    </location>
</feature>
<keyword evidence="10 15" id="KW-0472">Membrane</keyword>
<feature type="domain" description="KASH" evidence="19">
    <location>
        <begin position="5638"/>
        <end position="5697"/>
    </location>
</feature>
<evidence type="ECO:0000256" key="15">
    <source>
        <dbReference type="PROSITE-ProRule" id="PRU00385"/>
    </source>
</evidence>
<feature type="compositionally biased region" description="Polar residues" evidence="17">
    <location>
        <begin position="639"/>
        <end position="654"/>
    </location>
</feature>
<dbReference type="Proteomes" id="UP001221898">
    <property type="component" value="Unassembled WGS sequence"/>
</dbReference>
<feature type="coiled-coil region" evidence="16">
    <location>
        <begin position="2453"/>
        <end position="2508"/>
    </location>
</feature>
<keyword evidence="11" id="KW-1015">Disulfide bond</keyword>
<feature type="coiled-coil region" evidence="16">
    <location>
        <begin position="2079"/>
        <end position="2106"/>
    </location>
</feature>
<feature type="region of interest" description="Disordered" evidence="17">
    <location>
        <begin position="950"/>
        <end position="998"/>
    </location>
</feature>
<feature type="compositionally biased region" description="Polar residues" evidence="17">
    <location>
        <begin position="520"/>
        <end position="533"/>
    </location>
</feature>
<feature type="region of interest" description="Disordered" evidence="17">
    <location>
        <begin position="5251"/>
        <end position="5271"/>
    </location>
</feature>
<feature type="region of interest" description="Disordered" evidence="17">
    <location>
        <begin position="3225"/>
        <end position="3257"/>
    </location>
</feature>
<feature type="region of interest" description="Disordered" evidence="17">
    <location>
        <begin position="2658"/>
        <end position="2681"/>
    </location>
</feature>
<feature type="compositionally biased region" description="Basic and acidic residues" evidence="17">
    <location>
        <begin position="824"/>
        <end position="867"/>
    </location>
</feature>
<dbReference type="GO" id="GO:0005640">
    <property type="term" value="C:nuclear outer membrane"/>
    <property type="evidence" value="ECO:0007669"/>
    <property type="project" value="UniProtKB-SubCell"/>
</dbReference>
<dbReference type="SMART" id="SM01249">
    <property type="entry name" value="KASH"/>
    <property type="match status" value="1"/>
</dbReference>
<evidence type="ECO:0000256" key="8">
    <source>
        <dbReference type="ARBA" id="ARBA00022989"/>
    </source>
</evidence>
<dbReference type="Pfam" id="PF25035">
    <property type="entry name" value="SYNE1"/>
    <property type="match status" value="1"/>
</dbReference>
<dbReference type="InterPro" id="IPR002017">
    <property type="entry name" value="Spectrin_repeat"/>
</dbReference>
<evidence type="ECO:0000256" key="2">
    <source>
        <dbReference type="ARBA" id="ARBA00004605"/>
    </source>
</evidence>
<feature type="compositionally biased region" description="Basic and acidic residues" evidence="17">
    <location>
        <begin position="2724"/>
        <end position="2734"/>
    </location>
</feature>
<dbReference type="InterPro" id="IPR056887">
    <property type="entry name" value="SYNE1/2_dom"/>
</dbReference>
<dbReference type="InterPro" id="IPR018159">
    <property type="entry name" value="Spectrin/alpha-actinin"/>
</dbReference>
<feature type="region of interest" description="Disordered" evidence="17">
    <location>
        <begin position="589"/>
        <end position="611"/>
    </location>
</feature>
<evidence type="ECO:0000256" key="6">
    <source>
        <dbReference type="ARBA" id="ARBA00022692"/>
    </source>
</evidence>
<feature type="region of interest" description="Disordered" evidence="17">
    <location>
        <begin position="805"/>
        <end position="937"/>
    </location>
</feature>